<dbReference type="RefSeq" id="XP_011388249.1">
    <property type="nucleotide sequence ID" value="XM_011389947.1"/>
</dbReference>
<comment type="catalytic activity">
    <reaction evidence="14">
        <text>an alpha-D-Man-(1-&gt;3)-[alpha-D-Man-(1-&gt;6)]-beta-D-Man-(1-&gt;4)-beta-D-GlcNAc-(1-&gt;4)-alpha-D-GlcNAc-diphospho-di-trans,poly-cis-dolichol + 2 GDP-alpha-D-mannose = an alpha-D-Man-(1-&gt;2)-alpha-D-Man-(1-&gt;2)-alpha-D-Man-(1-&gt;3)-[alpha-D-Man-(1-&gt;6)]-beta-D-Man-(1-&gt;4)-beta-D-GlcNAc-(1-&gt;4)-alpha-D-GlcNAc-diphospho-di-trans,poly-cis-dolichol + 2 GDP + 2 H(+)</text>
        <dbReference type="Rhea" id="RHEA:29523"/>
        <dbReference type="Rhea" id="RHEA-COMP:19515"/>
        <dbReference type="Rhea" id="RHEA-COMP:19516"/>
        <dbReference type="ChEBI" id="CHEBI:15378"/>
        <dbReference type="ChEBI" id="CHEBI:57527"/>
        <dbReference type="ChEBI" id="CHEBI:58189"/>
        <dbReference type="ChEBI" id="CHEBI:132511"/>
        <dbReference type="ChEBI" id="CHEBI:132515"/>
        <dbReference type="EC" id="2.4.1.131"/>
    </reaction>
    <physiologicalReaction direction="left-to-right" evidence="14">
        <dbReference type="Rhea" id="RHEA:29524"/>
    </physiologicalReaction>
</comment>
<evidence type="ECO:0000256" key="6">
    <source>
        <dbReference type="ARBA" id="ARBA00022676"/>
    </source>
</evidence>
<organism evidence="18 19">
    <name type="scientific">Mycosarcoma maydis</name>
    <name type="common">Corn smut fungus</name>
    <name type="synonym">Ustilago maydis</name>
    <dbReference type="NCBI Taxonomy" id="5270"/>
    <lineage>
        <taxon>Eukaryota</taxon>
        <taxon>Fungi</taxon>
        <taxon>Dikarya</taxon>
        <taxon>Basidiomycota</taxon>
        <taxon>Ustilaginomycotina</taxon>
        <taxon>Ustilaginomycetes</taxon>
        <taxon>Ustilaginales</taxon>
        <taxon>Ustilaginaceae</taxon>
        <taxon>Mycosarcoma</taxon>
    </lineage>
</organism>
<gene>
    <name evidence="18" type="ORF">UMAG_05209</name>
</gene>
<feature type="transmembrane region" description="Helical" evidence="16">
    <location>
        <begin position="12"/>
        <end position="31"/>
    </location>
</feature>
<evidence type="ECO:0000256" key="1">
    <source>
        <dbReference type="ARBA" id="ARBA00004141"/>
    </source>
</evidence>
<evidence type="ECO:0000256" key="16">
    <source>
        <dbReference type="SAM" id="Phobius"/>
    </source>
</evidence>
<keyword evidence="9" id="KW-0256">Endoplasmic reticulum</keyword>
<keyword evidence="6" id="KW-0328">Glycosyltransferase</keyword>
<dbReference type="STRING" id="237631.A0A0D1C9Y8"/>
<feature type="transmembrane region" description="Helical" evidence="16">
    <location>
        <begin position="43"/>
        <end position="62"/>
    </location>
</feature>
<evidence type="ECO:0000313" key="18">
    <source>
        <dbReference type="EMBL" id="KIS70137.1"/>
    </source>
</evidence>
<evidence type="ECO:0000256" key="5">
    <source>
        <dbReference type="ARBA" id="ARBA00022018"/>
    </source>
</evidence>
<dbReference type="InterPro" id="IPR038013">
    <property type="entry name" value="ALG11"/>
</dbReference>
<evidence type="ECO:0000256" key="15">
    <source>
        <dbReference type="PROSITE-ProRule" id="PRU01087"/>
    </source>
</evidence>
<comment type="pathway">
    <text evidence="3">Protein modification; protein glycosylation.</text>
</comment>
<feature type="transmembrane region" description="Helical" evidence="16">
    <location>
        <begin position="232"/>
        <end position="251"/>
    </location>
</feature>
<dbReference type="eggNOG" id="KOG4826">
    <property type="taxonomic scope" value="Eukaryota"/>
</dbReference>
<keyword evidence="11 15" id="KW-0472">Membrane</keyword>
<dbReference type="Proteomes" id="UP000000561">
    <property type="component" value="Chromosome 4"/>
</dbReference>
<dbReference type="OMA" id="HKSAGPW"/>
<dbReference type="GO" id="GO:0005789">
    <property type="term" value="C:endoplasmic reticulum membrane"/>
    <property type="evidence" value="ECO:0000318"/>
    <property type="project" value="GO_Central"/>
</dbReference>
<dbReference type="PANTHER" id="PTHR45919">
    <property type="entry name" value="GDP-MAN:MAN(3)GLCNAC(2)-PP-DOL ALPHA-1,2-MANNOSYLTRANSFERASE"/>
    <property type="match status" value="1"/>
</dbReference>
<keyword evidence="19" id="KW-1185">Reference proteome</keyword>
<dbReference type="EMBL" id="CM003143">
    <property type="protein sequence ID" value="KIS70137.1"/>
    <property type="molecule type" value="Genomic_DNA"/>
</dbReference>
<evidence type="ECO:0000256" key="14">
    <source>
        <dbReference type="ARBA" id="ARBA00045065"/>
    </source>
</evidence>
<dbReference type="GO" id="GO:0004377">
    <property type="term" value="F:GDP-Man:Man(3)GlcNAc(2)-PP-Dol alpha-1,2-mannosyltransferase activity"/>
    <property type="evidence" value="ECO:0000318"/>
    <property type="project" value="GO_Central"/>
</dbReference>
<dbReference type="CDD" id="cd03806">
    <property type="entry name" value="GT4_ALG11-like"/>
    <property type="match status" value="1"/>
</dbReference>
<dbReference type="AlphaFoldDB" id="A0A0D1C9Y8"/>
<name>A0A0D1C9Y8_MYCMD</name>
<dbReference type="FunFam" id="3.40.50.2000:FF:000256">
    <property type="entry name" value="GDP-Man:Man(3)GlcNAc(2)-PP-Dol alpha-1,2-mannosyltransferase"/>
    <property type="match status" value="1"/>
</dbReference>
<feature type="transmembrane region" description="Helical" evidence="16">
    <location>
        <begin position="103"/>
        <end position="120"/>
    </location>
</feature>
<feature type="domain" description="EXPERA" evidence="17">
    <location>
        <begin position="38"/>
        <end position="184"/>
    </location>
</feature>
<evidence type="ECO:0000256" key="13">
    <source>
        <dbReference type="ARBA" id="ARBA00032515"/>
    </source>
</evidence>
<evidence type="ECO:0000256" key="8">
    <source>
        <dbReference type="ARBA" id="ARBA00022692"/>
    </source>
</evidence>
<accession>A0A0D1C9Y8</accession>
<proteinExistence type="predicted"/>
<evidence type="ECO:0000256" key="4">
    <source>
        <dbReference type="ARBA" id="ARBA00012645"/>
    </source>
</evidence>
<evidence type="ECO:0000259" key="17">
    <source>
        <dbReference type="PROSITE" id="PS51751"/>
    </source>
</evidence>
<evidence type="ECO:0000256" key="9">
    <source>
        <dbReference type="ARBA" id="ARBA00022824"/>
    </source>
</evidence>
<keyword evidence="8 15" id="KW-0812">Transmembrane</keyword>
<dbReference type="InterPro" id="IPR033118">
    <property type="entry name" value="EXPERA"/>
</dbReference>
<keyword evidence="10 15" id="KW-1133">Transmembrane helix</keyword>
<feature type="transmembrane region" description="Helical" evidence="16">
    <location>
        <begin position="127"/>
        <end position="146"/>
    </location>
</feature>
<dbReference type="OrthoDB" id="2276068at2759"/>
<dbReference type="PANTHER" id="PTHR45919:SF1">
    <property type="entry name" value="GDP-MAN:MAN(3)GLCNAC(2)-PP-DOL ALPHA-1,2-MANNOSYLTRANSFERASE"/>
    <property type="match status" value="1"/>
</dbReference>
<dbReference type="KEGG" id="uma:UMAG_05209"/>
<evidence type="ECO:0000313" key="19">
    <source>
        <dbReference type="Proteomes" id="UP000000561"/>
    </source>
</evidence>
<keyword evidence="7" id="KW-0808">Transferase</keyword>
<dbReference type="InParanoid" id="A0A0D1C9Y8"/>
<reference evidence="18 19" key="1">
    <citation type="journal article" date="2006" name="Nature">
        <title>Insights from the genome of the biotrophic fungal plant pathogen Ustilago maydis.</title>
        <authorList>
            <person name="Kamper J."/>
            <person name="Kahmann R."/>
            <person name="Bolker M."/>
            <person name="Ma L.J."/>
            <person name="Brefort T."/>
            <person name="Saville B.J."/>
            <person name="Banuett F."/>
            <person name="Kronstad J.W."/>
            <person name="Gold S.E."/>
            <person name="Muller O."/>
            <person name="Perlin M.H."/>
            <person name="Wosten H.A."/>
            <person name="de Vries R."/>
            <person name="Ruiz-Herrera J."/>
            <person name="Reynaga-Pena C.G."/>
            <person name="Snetselaar K."/>
            <person name="McCann M."/>
            <person name="Perez-Martin J."/>
            <person name="Feldbrugge M."/>
            <person name="Basse C.W."/>
            <person name="Steinberg G."/>
            <person name="Ibeas J.I."/>
            <person name="Holloman W."/>
            <person name="Guzman P."/>
            <person name="Farman M."/>
            <person name="Stajich J.E."/>
            <person name="Sentandreu R."/>
            <person name="Gonzalez-Prieto J.M."/>
            <person name="Kennell J.C."/>
            <person name="Molina L."/>
            <person name="Schirawski J."/>
            <person name="Mendoza-Mendoza A."/>
            <person name="Greilinger D."/>
            <person name="Munch K."/>
            <person name="Rossel N."/>
            <person name="Scherer M."/>
            <person name="Vranes M."/>
            <person name="Ladendorf O."/>
            <person name="Vincon V."/>
            <person name="Fuchs U."/>
            <person name="Sandrock B."/>
            <person name="Meng S."/>
            <person name="Ho E.C."/>
            <person name="Cahill M.J."/>
            <person name="Boyce K.J."/>
            <person name="Klose J."/>
            <person name="Klosterman S.J."/>
            <person name="Deelstra H.J."/>
            <person name="Ortiz-Castellanos L."/>
            <person name="Li W."/>
            <person name="Sanchez-Alonso P."/>
            <person name="Schreier P.H."/>
            <person name="Hauser-Hahn I."/>
            <person name="Vaupel M."/>
            <person name="Koopmann E."/>
            <person name="Friedrich G."/>
            <person name="Voss H."/>
            <person name="Schluter T."/>
            <person name="Margolis J."/>
            <person name="Platt D."/>
            <person name="Swimmer C."/>
            <person name="Gnirke A."/>
            <person name="Chen F."/>
            <person name="Vysotskaia V."/>
            <person name="Mannhaupt G."/>
            <person name="Guldener U."/>
            <person name="Munsterkotter M."/>
            <person name="Haase D."/>
            <person name="Oesterheld M."/>
            <person name="Mewes H.W."/>
            <person name="Mauceli E.W."/>
            <person name="DeCaprio D."/>
            <person name="Wade C.M."/>
            <person name="Butler J."/>
            <person name="Young S."/>
            <person name="Jaffe D.B."/>
            <person name="Calvo S."/>
            <person name="Nusbaum C."/>
            <person name="Galagan J."/>
            <person name="Birren B.W."/>
        </authorList>
    </citation>
    <scope>NUCLEOTIDE SEQUENCE [LARGE SCALE GENOMIC DNA]</scope>
    <source>
        <strain evidence="19">DSM 14603 / FGSC 9021 / UM521</strain>
    </source>
</reference>
<dbReference type="Gene3D" id="3.40.50.2000">
    <property type="entry name" value="Glycogen Phosphorylase B"/>
    <property type="match status" value="1"/>
</dbReference>
<dbReference type="FunCoup" id="A0A0D1C9Y8">
    <property type="interactions" value="268"/>
</dbReference>
<dbReference type="GeneID" id="23565159"/>
<dbReference type="eggNOG" id="KOG1387">
    <property type="taxonomic scope" value="Eukaryota"/>
</dbReference>
<dbReference type="VEuPathDB" id="FungiDB:UMAG_05209"/>
<evidence type="ECO:0000256" key="7">
    <source>
        <dbReference type="ARBA" id="ARBA00022679"/>
    </source>
</evidence>
<evidence type="ECO:0000256" key="2">
    <source>
        <dbReference type="ARBA" id="ARBA00004389"/>
    </source>
</evidence>
<evidence type="ECO:0000256" key="11">
    <source>
        <dbReference type="ARBA" id="ARBA00023136"/>
    </source>
</evidence>
<dbReference type="InterPro" id="IPR031814">
    <property type="entry name" value="ALG11_N"/>
</dbReference>
<feature type="transmembrane region" description="Helical" evidence="16">
    <location>
        <begin position="282"/>
        <end position="308"/>
    </location>
</feature>
<dbReference type="Pfam" id="PF05241">
    <property type="entry name" value="EBP"/>
    <property type="match status" value="1"/>
</dbReference>
<dbReference type="InterPro" id="IPR001296">
    <property type="entry name" value="Glyco_trans_1"/>
</dbReference>
<protein>
    <recommendedName>
        <fullName evidence="5">GDP-Man:Man(3)GlcNAc(2)-PP-Dol alpha-1,2-mannosyltransferase</fullName>
        <ecNumber evidence="4">2.4.1.131</ecNumber>
    </recommendedName>
    <alternativeName>
        <fullName evidence="12">Asparagine-linked glycosylation protein 11</fullName>
    </alternativeName>
    <alternativeName>
        <fullName evidence="13">Glycolipid 2-alpha-mannosyltransferase</fullName>
    </alternativeName>
</protein>
<dbReference type="Pfam" id="PF00534">
    <property type="entry name" value="Glycos_transf_1"/>
    <property type="match status" value="1"/>
</dbReference>
<dbReference type="GO" id="GO:0006488">
    <property type="term" value="P:dolichol-linked oligosaccharide biosynthetic process"/>
    <property type="evidence" value="ECO:0000318"/>
    <property type="project" value="GO_Central"/>
</dbReference>
<comment type="subcellular location">
    <subcellularLocation>
        <location evidence="2">Endoplasmic reticulum membrane</location>
        <topology evidence="2">Single-pass membrane protein</topology>
    </subcellularLocation>
    <subcellularLocation>
        <location evidence="1">Membrane</location>
        <topology evidence="1">Multi-pass membrane protein</topology>
    </subcellularLocation>
</comment>
<evidence type="ECO:0000256" key="3">
    <source>
        <dbReference type="ARBA" id="ARBA00004922"/>
    </source>
</evidence>
<dbReference type="SUPFAM" id="SSF53756">
    <property type="entry name" value="UDP-Glycosyltransferase/glycogen phosphorylase"/>
    <property type="match status" value="1"/>
</dbReference>
<sequence>MERLLNLQTALSLGYVGSMIGGAYLCSLYMLPSNCSLKTRLIYLWLSFDCICHLALEGWFVYLSTQSRTVNSCSGLFAYVWQEYAAADARWGTADPTLVSMEWVTVLLAGPLAGYCAWLLRKHDATYHFWVVVLSTAELYGGWMTFAPEWLTGSRALATSDWLLLWVYLVLMNLVWVVVPAWLMVDSYAFVANSLSETKLVDCTLESVQPTPSKTKLEPSTKRVTGMRAISGSAYLLLVAALFVYIMPVGVSATSQQAYDPLGTTTLLPIPSKRTESMLTTLYGVLVPLLLPLGLLGFSFTVGAIQVADKALRKVRKTNRTRRRKLLASIGIDEKVEASSRTLIGFFHPYCNAGGGGERVLYEAVQLHLSLDAQCVVVIYTGDLDSASKTEILEKASSRFGITLDADRIIMVALTRRWMVQDSTWKRFTLLGQSYGSVWLALEALSSLIPDVYIDTMGYAFSYPVARLLARRMPIGAYVHYPIVSTDMLHRVACREAAHTNASVAHSRVRTMLKLYYYRLLARLYSWALKRADVIVANGSWTRAHLEQLTRRKVERVFPPCDTEEMAQFGVERTSRTVVSLAQFRPEKDHAMQLHILKSLLTSHPHWFTSSPAVKLILMGSSRNADDQQRIANLRSLSTSLGLDAHVEFVVNAPFSHILQTLSTASIGLSTMKDEHFGINVVEFMASALITLSHKSAGPWLDIACPSKNHQLPTTPVTRAQPAVGYHAESVDEFAAVLVNIFETQLVDPQQLTHMRSAARLRAQSVFSRHAFIHAWQQCLWSKLQLKLDSQQHHNMKLE</sequence>
<dbReference type="Pfam" id="PF15924">
    <property type="entry name" value="ALG11_N"/>
    <property type="match status" value="1"/>
</dbReference>
<feature type="transmembrane region" description="Helical" evidence="16">
    <location>
        <begin position="166"/>
        <end position="185"/>
    </location>
</feature>
<evidence type="ECO:0000256" key="12">
    <source>
        <dbReference type="ARBA" id="ARBA00032060"/>
    </source>
</evidence>
<evidence type="ECO:0000256" key="10">
    <source>
        <dbReference type="ARBA" id="ARBA00022989"/>
    </source>
</evidence>
<dbReference type="PROSITE" id="PS51751">
    <property type="entry name" value="EXPERA"/>
    <property type="match status" value="1"/>
</dbReference>
<dbReference type="EC" id="2.4.1.131" evidence="4"/>